<dbReference type="RefSeq" id="WP_081258001.1">
    <property type="nucleotide sequence ID" value="NZ_LVXZ01000034.1"/>
</dbReference>
<name>A0A179BNI8_ACIFR</name>
<evidence type="ECO:0000313" key="2">
    <source>
        <dbReference type="Proteomes" id="UP000078302"/>
    </source>
</evidence>
<keyword evidence="2" id="KW-1185">Reference proteome</keyword>
<gene>
    <name evidence="1" type="ORF">A4H96_03410</name>
</gene>
<sequence length="480" mass="52919">MTCETEEAAFQRGLAELLERFDRTVATDAPEPYAGAGVDHPLEHTTRIHLLNALAELLGWQLGLGGNMAEEARLKNGTTAFMDYLGVATETNAPVLLIEAKAWDKPFITPQAKGANTSYNPADLIAQAVEHWRGGGTRTNSPAAADWHDYVEQVGKYVKGLWDVHQHPLPRAVITSGQWLVVFTKPMATFINAWPASAEDIKIFRKPDFRTGALELYSLLSKASLCVETPYYIRATQVRNYTTPEAVVDCFHALHVSYEASGSPVFIRRPRILVYPALVLQRNDGALLTVLERSDPLELSYQRGIDDLELALEPHFGEVAAAAEALLTRTGEQLGLELQPSALDDFPGYPINTNVDRVKSKSLIKRHAIEPDVWVLITGQATHFLKPAPDVACGYHRWSACHAAGEAIGTTAVSMPQIARPRSFFTDDQPHHCAHQGLKDRREGRCQIPLIDERLCCKSCLFAPVCWPGAQQTPLPCGTT</sequence>
<dbReference type="OrthoDB" id="6932107at2"/>
<organism evidence="1 2">
    <name type="scientific">Acidithiobacillus ferrooxidans</name>
    <name type="common">Thiobacillus ferrooxidans</name>
    <dbReference type="NCBI Taxonomy" id="920"/>
    <lineage>
        <taxon>Bacteria</taxon>
        <taxon>Pseudomonadati</taxon>
        <taxon>Pseudomonadota</taxon>
        <taxon>Acidithiobacillia</taxon>
        <taxon>Acidithiobacillales</taxon>
        <taxon>Acidithiobacillaceae</taxon>
        <taxon>Acidithiobacillus</taxon>
    </lineage>
</organism>
<dbReference type="Proteomes" id="UP000078302">
    <property type="component" value="Unassembled WGS sequence"/>
</dbReference>
<accession>A0A179BNI8</accession>
<proteinExistence type="predicted"/>
<dbReference type="AlphaFoldDB" id="A0A179BNI8"/>
<reference evidence="1 2" key="1">
    <citation type="submission" date="2016-04" db="EMBL/GenBank/DDBJ databases">
        <title>Acidithiobacillus ferrooxidans genome sequencing and assembly.</title>
        <authorList>
            <person name="Zhou Z."/>
        </authorList>
    </citation>
    <scope>NUCLEOTIDE SEQUENCE [LARGE SCALE GENOMIC DNA]</scope>
    <source>
        <strain evidence="1 2">BY0502</strain>
    </source>
</reference>
<dbReference type="EMBL" id="LVXZ01000034">
    <property type="protein sequence ID" value="OAP92691.1"/>
    <property type="molecule type" value="Genomic_DNA"/>
</dbReference>
<protein>
    <submittedName>
        <fullName evidence="1">Uncharacterized protein</fullName>
    </submittedName>
</protein>
<evidence type="ECO:0000313" key="1">
    <source>
        <dbReference type="EMBL" id="OAP92691.1"/>
    </source>
</evidence>
<comment type="caution">
    <text evidence="1">The sequence shown here is derived from an EMBL/GenBank/DDBJ whole genome shotgun (WGS) entry which is preliminary data.</text>
</comment>